<dbReference type="InterPro" id="IPR053212">
    <property type="entry name" value="DHP_3-monooxygenase"/>
</dbReference>
<dbReference type="PANTHER" id="PTHR47469">
    <property type="entry name" value="MONOOXYGENASE-LIKE"/>
    <property type="match status" value="1"/>
</dbReference>
<dbReference type="OrthoDB" id="16820at2759"/>
<dbReference type="Gene3D" id="3.50.50.60">
    <property type="entry name" value="FAD/NAD(P)-binding domain"/>
    <property type="match status" value="1"/>
</dbReference>
<dbReference type="Proteomes" id="UP000799777">
    <property type="component" value="Unassembled WGS sequence"/>
</dbReference>
<keyword evidence="1" id="KW-1133">Transmembrane helix</keyword>
<dbReference type="EMBL" id="ML978358">
    <property type="protein sequence ID" value="KAF2023331.1"/>
    <property type="molecule type" value="Genomic_DNA"/>
</dbReference>
<dbReference type="InterPro" id="IPR036188">
    <property type="entry name" value="FAD/NAD-bd_sf"/>
</dbReference>
<reference evidence="3" key="1">
    <citation type="journal article" date="2020" name="Stud. Mycol.">
        <title>101 Dothideomycetes genomes: a test case for predicting lifestyles and emergence of pathogens.</title>
        <authorList>
            <person name="Haridas S."/>
            <person name="Albert R."/>
            <person name="Binder M."/>
            <person name="Bloem J."/>
            <person name="Labutti K."/>
            <person name="Salamov A."/>
            <person name="Andreopoulos B."/>
            <person name="Baker S."/>
            <person name="Barry K."/>
            <person name="Bills G."/>
            <person name="Bluhm B."/>
            <person name="Cannon C."/>
            <person name="Castanera R."/>
            <person name="Culley D."/>
            <person name="Daum C."/>
            <person name="Ezra D."/>
            <person name="Gonzalez J."/>
            <person name="Henrissat B."/>
            <person name="Kuo A."/>
            <person name="Liang C."/>
            <person name="Lipzen A."/>
            <person name="Lutzoni F."/>
            <person name="Magnuson J."/>
            <person name="Mondo S."/>
            <person name="Nolan M."/>
            <person name="Ohm R."/>
            <person name="Pangilinan J."/>
            <person name="Park H.-J."/>
            <person name="Ramirez L."/>
            <person name="Alfaro M."/>
            <person name="Sun H."/>
            <person name="Tritt A."/>
            <person name="Yoshinaga Y."/>
            <person name="Zwiers L.-H."/>
            <person name="Turgeon B."/>
            <person name="Goodwin S."/>
            <person name="Spatafora J."/>
            <person name="Crous P."/>
            <person name="Grigoriev I."/>
        </authorList>
    </citation>
    <scope>NUCLEOTIDE SEQUENCE</scope>
    <source>
        <strain evidence="3">CBS 110217</strain>
    </source>
</reference>
<evidence type="ECO:0000259" key="2">
    <source>
        <dbReference type="Pfam" id="PF22607"/>
    </source>
</evidence>
<protein>
    <submittedName>
        <fullName evidence="3">FAD/NAD(P)-binding domain-containing protein</fullName>
    </submittedName>
</protein>
<dbReference type="InterPro" id="IPR054707">
    <property type="entry name" value="DhpH_subs-bd"/>
</dbReference>
<keyword evidence="1" id="KW-0812">Transmembrane</keyword>
<dbReference type="PRINTS" id="PR00420">
    <property type="entry name" value="RNGMNOXGNASE"/>
</dbReference>
<proteinExistence type="predicted"/>
<accession>A0A9P4GY88</accession>
<dbReference type="SUPFAM" id="SSF54373">
    <property type="entry name" value="FAD-linked reductases, C-terminal domain"/>
    <property type="match status" value="1"/>
</dbReference>
<comment type="caution">
    <text evidence="3">The sequence shown here is derived from an EMBL/GenBank/DDBJ whole genome shotgun (WGS) entry which is preliminary data.</text>
</comment>
<evidence type="ECO:0000313" key="3">
    <source>
        <dbReference type="EMBL" id="KAF2023331.1"/>
    </source>
</evidence>
<dbReference type="Pfam" id="PF22607">
    <property type="entry name" value="FAD_binding-like"/>
    <property type="match status" value="1"/>
</dbReference>
<evidence type="ECO:0000256" key="1">
    <source>
        <dbReference type="SAM" id="Phobius"/>
    </source>
</evidence>
<organism evidence="3 4">
    <name type="scientific">Setomelanomma holmii</name>
    <dbReference type="NCBI Taxonomy" id="210430"/>
    <lineage>
        <taxon>Eukaryota</taxon>
        <taxon>Fungi</taxon>
        <taxon>Dikarya</taxon>
        <taxon>Ascomycota</taxon>
        <taxon>Pezizomycotina</taxon>
        <taxon>Dothideomycetes</taxon>
        <taxon>Pleosporomycetidae</taxon>
        <taxon>Pleosporales</taxon>
        <taxon>Pleosporineae</taxon>
        <taxon>Phaeosphaeriaceae</taxon>
        <taxon>Setomelanomma</taxon>
    </lineage>
</organism>
<feature type="domain" description="2,6-dihydroxypyridine 3-monooxygenase substrate binding" evidence="2">
    <location>
        <begin position="188"/>
        <end position="318"/>
    </location>
</feature>
<dbReference type="SUPFAM" id="SSF51905">
    <property type="entry name" value="FAD/NAD(P)-binding domain"/>
    <property type="match status" value="1"/>
</dbReference>
<keyword evidence="1" id="KW-0472">Membrane</keyword>
<sequence>MSGRKIVVIGGSVPGIMLAIICARHAVLVLEESASTFSMDSRAGCMLGPYAKKMFEHHIPSPELLSTAISNQELLSIISIDGHIKQHMSYVIGDDYPMSTTNWGAVYQALTQAFDARSSSETDVWGAATVNLRTGVKVISAESREGAWEVTYDIGGTERIVTADILVGADGSNSIMRSLVSSDRKSGYAGYSAWLGMVPDTMDLPAELDGILDGKLIWVNMPKHYISMYAIPCKDRSGSCNRGKHVEFCWYFKYDRDSPELESIMTDFEGLKRNGTDAPDCQRAEAWRYHLNKMLSDVPLSFKPIFLGCETPRVAKITSVVEEDASHYNGKLVLIGDAFSQFPPHLGGSFDVAAMQAITLKDLLENADMEPKDWNDWVVEYAQNTVRYSVDVGEYGMMDCDSVAATAID</sequence>
<keyword evidence="4" id="KW-1185">Reference proteome</keyword>
<name>A0A9P4GY88_9PLEO</name>
<gene>
    <name evidence="3" type="ORF">EK21DRAFT_118869</name>
</gene>
<dbReference type="Gene3D" id="3.30.9.30">
    <property type="match status" value="1"/>
</dbReference>
<dbReference type="PANTHER" id="PTHR47469:SF2">
    <property type="entry name" value="OS06G0597600 PROTEIN"/>
    <property type="match status" value="1"/>
</dbReference>
<dbReference type="AlphaFoldDB" id="A0A9P4GY88"/>
<feature type="transmembrane region" description="Helical" evidence="1">
    <location>
        <begin position="7"/>
        <end position="30"/>
    </location>
</feature>
<evidence type="ECO:0000313" key="4">
    <source>
        <dbReference type="Proteomes" id="UP000799777"/>
    </source>
</evidence>